<dbReference type="Proteomes" id="UP001597139">
    <property type="component" value="Unassembled WGS sequence"/>
</dbReference>
<keyword evidence="1" id="KW-0812">Transmembrane</keyword>
<evidence type="ECO:0000313" key="2">
    <source>
        <dbReference type="EMBL" id="MFD1568443.1"/>
    </source>
</evidence>
<keyword evidence="1" id="KW-0472">Membrane</keyword>
<dbReference type="EMBL" id="JBHUCZ010000012">
    <property type="protein sequence ID" value="MFD1568443.1"/>
    <property type="molecule type" value="Genomic_DNA"/>
</dbReference>
<feature type="transmembrane region" description="Helical" evidence="1">
    <location>
        <begin position="44"/>
        <end position="62"/>
    </location>
</feature>
<sequence length="353" mass="39931">MPGESPDIFDIDFRSILTFVVVAAVLIALGILVRAGFGDSGLTILDFAISGLFSAALVILYSRQATIMEGQSDLMRQEVNREARQQHSETLRKRVEIWHGNPEREVGDSPIDTPTLNTPTIGSRSFNSASAAFSAAFPMDQTFHVIPERLRGDRYLEDLLENHAPDLREIVEKLLRLEQEFNETRGDFENDFEVEIQGEYERYTIQETDRLSGWIFDLLVEQNRGLIDDAVEKGRTKVENSTAREHPEKSKIWFQIEVGGGRSFSILAADVTEDEVADIHDLRTEVKKDGMEVMNHVFEQIRDNAPYEAASEGGRILDEGKEATDNLERTLIEYHGRPIIPGDCKYLDEAKLE</sequence>
<evidence type="ECO:0000313" key="3">
    <source>
        <dbReference type="Proteomes" id="UP001597139"/>
    </source>
</evidence>
<gene>
    <name evidence="2" type="ORF">ACFSAU_13175</name>
</gene>
<keyword evidence="3" id="KW-1185">Reference proteome</keyword>
<keyword evidence="1" id="KW-1133">Transmembrane helix</keyword>
<accession>A0ABD6BTK9</accession>
<organism evidence="2 3">
    <name type="scientific">Halolamina litorea</name>
    <dbReference type="NCBI Taxonomy" id="1515593"/>
    <lineage>
        <taxon>Archaea</taxon>
        <taxon>Methanobacteriati</taxon>
        <taxon>Methanobacteriota</taxon>
        <taxon>Stenosarchaea group</taxon>
        <taxon>Halobacteria</taxon>
        <taxon>Halobacteriales</taxon>
        <taxon>Haloferacaceae</taxon>
    </lineage>
</organism>
<comment type="caution">
    <text evidence="2">The sequence shown here is derived from an EMBL/GenBank/DDBJ whole genome shotgun (WGS) entry which is preliminary data.</text>
</comment>
<protein>
    <submittedName>
        <fullName evidence="2">Uncharacterized protein</fullName>
    </submittedName>
</protein>
<evidence type="ECO:0000256" key="1">
    <source>
        <dbReference type="SAM" id="Phobius"/>
    </source>
</evidence>
<reference evidence="2 3" key="1">
    <citation type="journal article" date="2019" name="Int. J. Syst. Evol. Microbiol.">
        <title>The Global Catalogue of Microorganisms (GCM) 10K type strain sequencing project: providing services to taxonomists for standard genome sequencing and annotation.</title>
        <authorList>
            <consortium name="The Broad Institute Genomics Platform"/>
            <consortium name="The Broad Institute Genome Sequencing Center for Infectious Disease"/>
            <person name="Wu L."/>
            <person name="Ma J."/>
        </authorList>
    </citation>
    <scope>NUCLEOTIDE SEQUENCE [LARGE SCALE GENOMIC DNA]</scope>
    <source>
        <strain evidence="2 3">CGMCC 1.12859</strain>
    </source>
</reference>
<name>A0ABD6BTK9_9EURY</name>
<feature type="transmembrane region" description="Helical" evidence="1">
    <location>
        <begin position="16"/>
        <end position="37"/>
    </location>
</feature>
<dbReference type="RefSeq" id="WP_267648189.1">
    <property type="nucleotide sequence ID" value="NZ_JANHGR010000003.1"/>
</dbReference>
<dbReference type="AlphaFoldDB" id="A0ABD6BTK9"/>
<proteinExistence type="predicted"/>